<dbReference type="PANTHER" id="PTHR39332:SF7">
    <property type="entry name" value="SRPBCC FAMILY PROTEIN"/>
    <property type="match status" value="1"/>
</dbReference>
<evidence type="ECO:0000313" key="3">
    <source>
        <dbReference type="Proteomes" id="UP000288429"/>
    </source>
</evidence>
<evidence type="ECO:0008006" key="4">
    <source>
        <dbReference type="Google" id="ProtNLM"/>
    </source>
</evidence>
<dbReference type="InterPro" id="IPR023393">
    <property type="entry name" value="START-like_dom_sf"/>
</dbReference>
<organism evidence="2 3">
    <name type="scientific">Fusarium ambrosium</name>
    <dbReference type="NCBI Taxonomy" id="131363"/>
    <lineage>
        <taxon>Eukaryota</taxon>
        <taxon>Fungi</taxon>
        <taxon>Dikarya</taxon>
        <taxon>Ascomycota</taxon>
        <taxon>Pezizomycotina</taxon>
        <taxon>Sordariomycetes</taxon>
        <taxon>Hypocreomycetidae</taxon>
        <taxon>Hypocreales</taxon>
        <taxon>Nectriaceae</taxon>
        <taxon>Fusarium</taxon>
        <taxon>Fusarium solani species complex</taxon>
    </lineage>
</organism>
<dbReference type="AlphaFoldDB" id="A0A428SZI7"/>
<evidence type="ECO:0000313" key="2">
    <source>
        <dbReference type="EMBL" id="RSL95222.1"/>
    </source>
</evidence>
<accession>A0A428SZI7</accession>
<sequence>MKSKSKKIASFSFNSILQGFYHAWQFIFTVILISIWIVAWLVQAGSIDMPEWTKDLRDQDDEDWKVRDEITSPENTMASRIPMSNFVIESAVIEAPFSDVWHLIKLQDFAKFYSALEKSEWVKGTSPDTDIVRWTFKDGTVLEVKQEEHSTIEHYITYSIISSQPALTYTSAVSTVRLYAVTSGEHAGQTFITWTGNFSSDADADAIEDAKFKRREALADLAKAVAKK</sequence>
<dbReference type="InterPro" id="IPR019587">
    <property type="entry name" value="Polyketide_cyclase/dehydratase"/>
</dbReference>
<name>A0A428SZI7_9HYPO</name>
<keyword evidence="1" id="KW-0812">Transmembrane</keyword>
<dbReference type="PANTHER" id="PTHR39332">
    <property type="entry name" value="BLL4707 PROTEIN"/>
    <property type="match status" value="1"/>
</dbReference>
<feature type="transmembrane region" description="Helical" evidence="1">
    <location>
        <begin position="21"/>
        <end position="42"/>
    </location>
</feature>
<dbReference type="SUPFAM" id="SSF55961">
    <property type="entry name" value="Bet v1-like"/>
    <property type="match status" value="1"/>
</dbReference>
<comment type="caution">
    <text evidence="2">The sequence shown here is derived from an EMBL/GenBank/DDBJ whole genome shotgun (WGS) entry which is preliminary data.</text>
</comment>
<evidence type="ECO:0000256" key="1">
    <source>
        <dbReference type="SAM" id="Phobius"/>
    </source>
</evidence>
<reference evidence="2 3" key="1">
    <citation type="submission" date="2017-06" db="EMBL/GenBank/DDBJ databases">
        <title>Cmopartive genomic analysis of Ambrosia Fusariam Clade fungi.</title>
        <authorList>
            <person name="Stajich J.E."/>
            <person name="Carrillo J."/>
            <person name="Kijimoto T."/>
            <person name="Eskalen A."/>
            <person name="O'Donnell K."/>
            <person name="Kasson M."/>
        </authorList>
    </citation>
    <scope>NUCLEOTIDE SEQUENCE [LARGE SCALE GENOMIC DNA]</scope>
    <source>
        <strain evidence="2 3">NRRL 20438</strain>
    </source>
</reference>
<keyword evidence="3" id="KW-1185">Reference proteome</keyword>
<dbReference type="Proteomes" id="UP000288429">
    <property type="component" value="Unassembled WGS sequence"/>
</dbReference>
<gene>
    <name evidence="2" type="ORF">CDV31_013992</name>
</gene>
<keyword evidence="1" id="KW-0472">Membrane</keyword>
<dbReference type="Pfam" id="PF10604">
    <property type="entry name" value="Polyketide_cyc2"/>
    <property type="match status" value="1"/>
</dbReference>
<dbReference type="EMBL" id="NIZV01000303">
    <property type="protein sequence ID" value="RSL95222.1"/>
    <property type="molecule type" value="Genomic_DNA"/>
</dbReference>
<dbReference type="Gene3D" id="3.30.530.20">
    <property type="match status" value="1"/>
</dbReference>
<proteinExistence type="predicted"/>
<keyword evidence="1" id="KW-1133">Transmembrane helix</keyword>
<protein>
    <recommendedName>
        <fullName evidence="4">Bet v I/Major latex protein domain-containing protein</fullName>
    </recommendedName>
</protein>